<proteinExistence type="predicted"/>
<organism evidence="1">
    <name type="scientific">Arundo donax</name>
    <name type="common">Giant reed</name>
    <name type="synonym">Donax arundinaceus</name>
    <dbReference type="NCBI Taxonomy" id="35708"/>
    <lineage>
        <taxon>Eukaryota</taxon>
        <taxon>Viridiplantae</taxon>
        <taxon>Streptophyta</taxon>
        <taxon>Embryophyta</taxon>
        <taxon>Tracheophyta</taxon>
        <taxon>Spermatophyta</taxon>
        <taxon>Magnoliopsida</taxon>
        <taxon>Liliopsida</taxon>
        <taxon>Poales</taxon>
        <taxon>Poaceae</taxon>
        <taxon>PACMAD clade</taxon>
        <taxon>Arundinoideae</taxon>
        <taxon>Arundineae</taxon>
        <taxon>Arundo</taxon>
    </lineage>
</organism>
<dbReference type="AlphaFoldDB" id="A0A0A8ZY21"/>
<sequence length="35" mass="3690">MDKILGLSNQTAISILNTSSTPPGMIVMAGRKTRS</sequence>
<accession>A0A0A8ZY21</accession>
<dbReference type="EMBL" id="GBRH01258208">
    <property type="protein sequence ID" value="JAD39687.1"/>
    <property type="molecule type" value="Transcribed_RNA"/>
</dbReference>
<name>A0A0A8ZY21_ARUDO</name>
<protein>
    <submittedName>
        <fullName evidence="1">Uncharacterized protein</fullName>
    </submittedName>
</protein>
<evidence type="ECO:0000313" key="1">
    <source>
        <dbReference type="EMBL" id="JAD39687.1"/>
    </source>
</evidence>
<reference evidence="1" key="1">
    <citation type="submission" date="2014-09" db="EMBL/GenBank/DDBJ databases">
        <authorList>
            <person name="Magalhaes I.L.F."/>
            <person name="Oliveira U."/>
            <person name="Santos F.R."/>
            <person name="Vidigal T.H.D.A."/>
            <person name="Brescovit A.D."/>
            <person name="Santos A.J."/>
        </authorList>
    </citation>
    <scope>NUCLEOTIDE SEQUENCE</scope>
    <source>
        <tissue evidence="1">Shoot tissue taken approximately 20 cm above the soil surface</tissue>
    </source>
</reference>
<reference evidence="1" key="2">
    <citation type="journal article" date="2015" name="Data Brief">
        <title>Shoot transcriptome of the giant reed, Arundo donax.</title>
        <authorList>
            <person name="Barrero R.A."/>
            <person name="Guerrero F.D."/>
            <person name="Moolhuijzen P."/>
            <person name="Goolsby J.A."/>
            <person name="Tidwell J."/>
            <person name="Bellgard S.E."/>
            <person name="Bellgard M.I."/>
        </authorList>
    </citation>
    <scope>NUCLEOTIDE SEQUENCE</scope>
    <source>
        <tissue evidence="1">Shoot tissue taken approximately 20 cm above the soil surface</tissue>
    </source>
</reference>